<dbReference type="Gene3D" id="2.40.30.200">
    <property type="match status" value="1"/>
</dbReference>
<dbReference type="Pfam" id="PF22768">
    <property type="entry name" value="SPP1_Dit"/>
    <property type="match status" value="1"/>
</dbReference>
<dbReference type="Gene3D" id="2.60.120.260">
    <property type="entry name" value="Galactose-binding domain-like"/>
    <property type="match status" value="1"/>
</dbReference>
<proteinExistence type="predicted"/>
<protein>
    <recommendedName>
        <fullName evidence="2">Siphovirus-type tail component C-terminal domain-containing protein</fullName>
    </recommendedName>
</protein>
<accession>A0A6G3SMT1</accession>
<dbReference type="Gene3D" id="2.60.120.860">
    <property type="match status" value="1"/>
</dbReference>
<feature type="domain" description="Siphovirus-type tail component C-terminal" evidence="2">
    <location>
        <begin position="367"/>
        <end position="449"/>
    </location>
</feature>
<dbReference type="RefSeq" id="WP_164256947.1">
    <property type="nucleotide sequence ID" value="NZ_JAAGMK010000180.1"/>
</dbReference>
<gene>
    <name evidence="3" type="ORF">G3I43_07255</name>
</gene>
<evidence type="ECO:0000256" key="1">
    <source>
        <dbReference type="SAM" id="MobiDB-lite"/>
    </source>
</evidence>
<feature type="compositionally biased region" description="Basic and acidic residues" evidence="1">
    <location>
        <begin position="34"/>
        <end position="46"/>
    </location>
</feature>
<organism evidence="3">
    <name type="scientific">Streptomyces anulatus</name>
    <name type="common">Streptomyces chrysomallus</name>
    <dbReference type="NCBI Taxonomy" id="1892"/>
    <lineage>
        <taxon>Bacteria</taxon>
        <taxon>Bacillati</taxon>
        <taxon>Actinomycetota</taxon>
        <taxon>Actinomycetes</taxon>
        <taxon>Kitasatosporales</taxon>
        <taxon>Streptomycetaceae</taxon>
        <taxon>Streptomyces</taxon>
    </lineage>
</organism>
<dbReference type="InterPro" id="IPR054738">
    <property type="entry name" value="Siphovirus-type_tail_C"/>
</dbReference>
<feature type="region of interest" description="Disordered" evidence="1">
    <location>
        <begin position="339"/>
        <end position="359"/>
    </location>
</feature>
<dbReference type="AlphaFoldDB" id="A0A6G3SMT1"/>
<evidence type="ECO:0000259" key="2">
    <source>
        <dbReference type="Pfam" id="PF22768"/>
    </source>
</evidence>
<name>A0A6G3SMT1_STRAQ</name>
<sequence length="470" mass="49990">MAQQKIGRIQWGNLTFGPGSRYHVTAIEGLDDMPDIRSDDMERPGQHGDYTGPDYTGPRIIQLGLGLRADTPDELRDLTLALRAATQPQRQPAPFQLLDQDTLVYGKVRRRSIPYDAEYLWRTGSAALELYCADPYLYGLAEHSASTTAYSPAAGRTYPLAYSGVAPATNLVLNPSSEIDVTTDQQMYGPSITRARVTSDARYGDACVQHTHTAASSAGTTWTISPQAAGTVVQVGIWVKIPATGITSGQITWRSGTTTLNNFVLPSLPAAGAWVRITGSYTIGAGQTCDRIGVAFNSAINTVWWADAAMAVADTALPEYGDGSMTGYGWAWTGTPHDSTSSRTITGTGRTYGSAGESGRLAVTNSGSADAYPVLRLDGPVANPAIEQVNTGAGITLDATLADGEYVVIDTRTRAVLYMGTSPRRSWVRTGSAWPTLPPGTSTFAYRGTALPGSSGQASLLTITWRDTSL</sequence>
<feature type="compositionally biased region" description="Low complexity" evidence="1">
    <location>
        <begin position="339"/>
        <end position="354"/>
    </location>
</feature>
<evidence type="ECO:0000313" key="3">
    <source>
        <dbReference type="EMBL" id="NEB83975.1"/>
    </source>
</evidence>
<comment type="caution">
    <text evidence="3">The sequence shown here is derived from an EMBL/GenBank/DDBJ whole genome shotgun (WGS) entry which is preliminary data.</text>
</comment>
<reference evidence="3" key="1">
    <citation type="submission" date="2020-01" db="EMBL/GenBank/DDBJ databases">
        <title>Insect and environment-associated Actinomycetes.</title>
        <authorList>
            <person name="Currrie C."/>
            <person name="Chevrette M."/>
            <person name="Carlson C."/>
            <person name="Stubbendieck R."/>
            <person name="Wendt-Pienkowski E."/>
        </authorList>
    </citation>
    <scope>NUCLEOTIDE SEQUENCE</scope>
    <source>
        <strain evidence="3">SID505</strain>
    </source>
</reference>
<feature type="region of interest" description="Disordered" evidence="1">
    <location>
        <begin position="33"/>
        <end position="55"/>
    </location>
</feature>
<dbReference type="EMBL" id="JAAGMK010000180">
    <property type="protein sequence ID" value="NEB83975.1"/>
    <property type="molecule type" value="Genomic_DNA"/>
</dbReference>